<gene>
    <name evidence="5" type="ORF">PPTS312_27210</name>
</gene>
<dbReference type="GeneID" id="49868561"/>
<evidence type="ECO:0000256" key="3">
    <source>
        <dbReference type="ARBA" id="ARBA00022842"/>
    </source>
</evidence>
<protein>
    <submittedName>
        <fullName evidence="5">NUDIX hydrolase</fullName>
    </submittedName>
</protein>
<dbReference type="RefSeq" id="WP_050545243.1">
    <property type="nucleotide sequence ID" value="NZ_AP022324.1"/>
</dbReference>
<dbReference type="InterPro" id="IPR015797">
    <property type="entry name" value="NUDIX_hydrolase-like_dom_sf"/>
</dbReference>
<dbReference type="PRINTS" id="PR00502">
    <property type="entry name" value="NUDIXFAMILY"/>
</dbReference>
<keyword evidence="3" id="KW-0460">Magnesium</keyword>
<dbReference type="PROSITE" id="PS51462">
    <property type="entry name" value="NUDIX"/>
    <property type="match status" value="1"/>
</dbReference>
<evidence type="ECO:0000256" key="1">
    <source>
        <dbReference type="ARBA" id="ARBA00001946"/>
    </source>
</evidence>
<evidence type="ECO:0000256" key="4">
    <source>
        <dbReference type="RuleBase" id="RU003476"/>
    </source>
</evidence>
<dbReference type="InterPro" id="IPR000086">
    <property type="entry name" value="NUDIX_hydrolase_dom"/>
</dbReference>
<evidence type="ECO:0000256" key="2">
    <source>
        <dbReference type="ARBA" id="ARBA00022801"/>
    </source>
</evidence>
<reference evidence="5 6" key="1">
    <citation type="submission" date="2020-01" db="EMBL/GenBank/DDBJ databases">
        <title>Complete Genome Sequence of Pseudomonas putida Strain TS312, Harboring the HdtS type N-acyl-homoserine Lactone Synthase, Isolated from a Paper Mill.</title>
        <authorList>
            <person name="Hosoe A."/>
            <person name="Suenaga T."/>
            <person name="Sugi T."/>
            <person name="Izumi T."/>
            <person name="Nagai N."/>
            <person name="Terada A."/>
        </authorList>
    </citation>
    <scope>NUCLEOTIDE SEQUENCE [LARGE SCALE GENOMIC DNA]</scope>
    <source>
        <strain evidence="5 6">TS312</strain>
    </source>
</reference>
<sequence>MKAMDTATAKRKGIKLRATIIYRKDGEVLFVRKRKAKWNLPGGRVERDETPLEAAMREMAEETGLAFDELRYLTMFREDKVIHYLFEARKADDKPRPRNEIEACRWIKARDVAKRRVRRPIKTLLKRCA</sequence>
<dbReference type="SUPFAM" id="SSF55811">
    <property type="entry name" value="Nudix"/>
    <property type="match status" value="1"/>
</dbReference>
<dbReference type="EMBL" id="AP022324">
    <property type="protein sequence ID" value="BBU44806.1"/>
    <property type="molecule type" value="Genomic_DNA"/>
</dbReference>
<dbReference type="InterPro" id="IPR020476">
    <property type="entry name" value="Nudix_hydrolase"/>
</dbReference>
<keyword evidence="2 4" id="KW-0378">Hydrolase</keyword>
<dbReference type="Pfam" id="PF00293">
    <property type="entry name" value="NUDIX"/>
    <property type="match status" value="1"/>
</dbReference>
<dbReference type="PANTHER" id="PTHR43046:SF12">
    <property type="entry name" value="GDP-MANNOSE MANNOSYL HYDROLASE"/>
    <property type="match status" value="1"/>
</dbReference>
<dbReference type="AlphaFoldDB" id="A0A0P7C8U9"/>
<dbReference type="Proteomes" id="UP000464661">
    <property type="component" value="Chromosome"/>
</dbReference>
<accession>A0A0P7C8U9</accession>
<proteinExistence type="inferred from homology"/>
<dbReference type="GO" id="GO:0016787">
    <property type="term" value="F:hydrolase activity"/>
    <property type="evidence" value="ECO:0007669"/>
    <property type="project" value="UniProtKB-KW"/>
</dbReference>
<evidence type="ECO:0000313" key="5">
    <source>
        <dbReference type="EMBL" id="BBU44806.1"/>
    </source>
</evidence>
<dbReference type="InterPro" id="IPR020084">
    <property type="entry name" value="NUDIX_hydrolase_CS"/>
</dbReference>
<comment type="cofactor">
    <cofactor evidence="1">
        <name>Mg(2+)</name>
        <dbReference type="ChEBI" id="CHEBI:18420"/>
    </cofactor>
</comment>
<dbReference type="OrthoDB" id="9791228at2"/>
<dbReference type="PANTHER" id="PTHR43046">
    <property type="entry name" value="GDP-MANNOSE MANNOSYL HYDROLASE"/>
    <property type="match status" value="1"/>
</dbReference>
<dbReference type="Gene3D" id="3.90.79.10">
    <property type="entry name" value="Nucleoside Triphosphate Pyrophosphohydrolase"/>
    <property type="match status" value="1"/>
</dbReference>
<evidence type="ECO:0000313" key="6">
    <source>
        <dbReference type="Proteomes" id="UP000464661"/>
    </source>
</evidence>
<organism evidence="5 6">
    <name type="scientific">Pseudomonas putida</name>
    <name type="common">Arthrobacter siderocapsulatus</name>
    <dbReference type="NCBI Taxonomy" id="303"/>
    <lineage>
        <taxon>Bacteria</taxon>
        <taxon>Pseudomonadati</taxon>
        <taxon>Pseudomonadota</taxon>
        <taxon>Gammaproteobacteria</taxon>
        <taxon>Pseudomonadales</taxon>
        <taxon>Pseudomonadaceae</taxon>
        <taxon>Pseudomonas</taxon>
    </lineage>
</organism>
<comment type="similarity">
    <text evidence="4">Belongs to the Nudix hydrolase family.</text>
</comment>
<name>A0A0P7C8U9_PSEPU</name>
<dbReference type="PROSITE" id="PS00893">
    <property type="entry name" value="NUDIX_BOX"/>
    <property type="match status" value="1"/>
</dbReference>